<dbReference type="Pfam" id="PF12796">
    <property type="entry name" value="Ank_2"/>
    <property type="match status" value="2"/>
</dbReference>
<keyword evidence="6" id="KW-1185">Reference proteome</keyword>
<evidence type="ECO:0000256" key="4">
    <source>
        <dbReference type="SAM" id="MobiDB-lite"/>
    </source>
</evidence>
<feature type="repeat" description="ANK" evidence="3">
    <location>
        <begin position="352"/>
        <end position="384"/>
    </location>
</feature>
<dbReference type="Proteomes" id="UP000024533">
    <property type="component" value="Unassembled WGS sequence"/>
</dbReference>
<reference evidence="5 6" key="1">
    <citation type="submission" date="2014-02" db="EMBL/GenBank/DDBJ databases">
        <title>The Genome Sequence of Trichophyton interdigitale MR816.</title>
        <authorList>
            <consortium name="The Broad Institute Genomics Platform"/>
            <person name="Cuomo C.A."/>
            <person name="White T.C."/>
            <person name="Graser Y."/>
            <person name="Martinez-Rossi N."/>
            <person name="Heitman J."/>
            <person name="Young S.K."/>
            <person name="Zeng Q."/>
            <person name="Gargeya S."/>
            <person name="Abouelleil A."/>
            <person name="Alvarado L."/>
            <person name="Chapman S.B."/>
            <person name="Gainer-Dewar J."/>
            <person name="Goldberg J."/>
            <person name="Griggs A."/>
            <person name="Gujja S."/>
            <person name="Hansen M."/>
            <person name="Howarth C."/>
            <person name="Imamovic A."/>
            <person name="Larimer J."/>
            <person name="Martinez D."/>
            <person name="Murphy C."/>
            <person name="Pearson M.D."/>
            <person name="Persinoti G."/>
            <person name="Poon T."/>
            <person name="Priest M."/>
            <person name="Roberts A.D."/>
            <person name="Saif S."/>
            <person name="Shea T.D."/>
            <person name="Sykes S.N."/>
            <person name="Wortman J."/>
            <person name="Nusbaum C."/>
            <person name="Birren B."/>
        </authorList>
    </citation>
    <scope>NUCLEOTIDE SEQUENCE [LARGE SCALE GENOMIC DNA]</scope>
    <source>
        <strain evidence="5 6">MR816</strain>
    </source>
</reference>
<evidence type="ECO:0000313" key="5">
    <source>
        <dbReference type="EMBL" id="KDB23235.1"/>
    </source>
</evidence>
<sequence length="488" mass="54390">MELLDLPPELCDEIFNQIILTSGCDASSVRLVSKLFNCGIIRAYTNVRVMKEFFDNLGCWPPRNTVFYTYAKLSILREESNSTYAIRTIRETVKALLQAEKTTSHELKAEKTLLLVKIACSVITPVTISKAFSGYCPWSKGYHRTTQTPKSLIHVLSAAVHDDNIRLVAELLKRGVSCNQSSQVFGTPLCIAASRGNMEMVNLLLKFRADPSYFFRLHDRSNPRTPLQAAAFAGHEEIVDLLLQPNLGVQRSGDRFYRALVFAARGGHFNTFKQLVDVAAPQDDPLFRWADCLMAACESGSIYLVRFILFKGGDVECMRRFETPLIRVARKGYHDIARVLLEAGADPDYDSQNHSAITMACRCGRLEVVRVLLQFGALVDARFGSIRNAAAGGHKDIIQLLLDHGAQVSGREPDRWRDTGQKVGQLAYEIAIKNGHHSLASWLLTLGVDMDNHVDTVYEWSSCDETPIITSDDEESLGGRDREGEGGE</sequence>
<feature type="compositionally biased region" description="Basic and acidic residues" evidence="4">
    <location>
        <begin position="477"/>
        <end position="488"/>
    </location>
</feature>
<comment type="caution">
    <text evidence="5">The sequence shown here is derived from an EMBL/GenBank/DDBJ whole genome shotgun (WGS) entry which is preliminary data.</text>
</comment>
<dbReference type="HOGENOM" id="CLU_561355_0_0_1"/>
<organism evidence="5 6">
    <name type="scientific">Trichophyton interdigitale (strain MR816)</name>
    <dbReference type="NCBI Taxonomy" id="1215338"/>
    <lineage>
        <taxon>Eukaryota</taxon>
        <taxon>Fungi</taxon>
        <taxon>Dikarya</taxon>
        <taxon>Ascomycota</taxon>
        <taxon>Pezizomycotina</taxon>
        <taxon>Eurotiomycetes</taxon>
        <taxon>Eurotiomycetidae</taxon>
        <taxon>Onygenales</taxon>
        <taxon>Arthrodermataceae</taxon>
        <taxon>Trichophyton</taxon>
    </lineage>
</organism>
<keyword evidence="1" id="KW-0677">Repeat</keyword>
<dbReference type="PANTHER" id="PTHR24198">
    <property type="entry name" value="ANKYRIN REPEAT AND PROTEIN KINASE DOMAIN-CONTAINING PROTEIN"/>
    <property type="match status" value="1"/>
</dbReference>
<dbReference type="SUPFAM" id="SSF48403">
    <property type="entry name" value="Ankyrin repeat"/>
    <property type="match status" value="1"/>
</dbReference>
<gene>
    <name evidence="5" type="ORF">H109_04884</name>
</gene>
<evidence type="ECO:0000256" key="1">
    <source>
        <dbReference type="ARBA" id="ARBA00022737"/>
    </source>
</evidence>
<dbReference type="PRINTS" id="PR01415">
    <property type="entry name" value="ANKYRIN"/>
</dbReference>
<keyword evidence="2 3" id="KW-0040">ANK repeat</keyword>
<proteinExistence type="predicted"/>
<name>A0A059J5X7_TRIIM</name>
<evidence type="ECO:0000256" key="2">
    <source>
        <dbReference type="ARBA" id="ARBA00023043"/>
    </source>
</evidence>
<dbReference type="AlphaFoldDB" id="A0A059J5X7"/>
<dbReference type="PROSITE" id="PS50297">
    <property type="entry name" value="ANK_REP_REGION"/>
    <property type="match status" value="3"/>
</dbReference>
<dbReference type="PANTHER" id="PTHR24198:SF193">
    <property type="match status" value="1"/>
</dbReference>
<dbReference type="EMBL" id="AOKY01000314">
    <property type="protein sequence ID" value="KDB23235.1"/>
    <property type="molecule type" value="Genomic_DNA"/>
</dbReference>
<dbReference type="Gene3D" id="1.25.40.20">
    <property type="entry name" value="Ankyrin repeat-containing domain"/>
    <property type="match status" value="2"/>
</dbReference>
<feature type="region of interest" description="Disordered" evidence="4">
    <location>
        <begin position="468"/>
        <end position="488"/>
    </location>
</feature>
<dbReference type="PROSITE" id="PS50088">
    <property type="entry name" value="ANK_REPEAT"/>
    <property type="match status" value="3"/>
</dbReference>
<dbReference type="InterPro" id="IPR002110">
    <property type="entry name" value="Ankyrin_rpt"/>
</dbReference>
<dbReference type="OrthoDB" id="4772757at2759"/>
<feature type="repeat" description="ANK" evidence="3">
    <location>
        <begin position="320"/>
        <end position="352"/>
    </location>
</feature>
<evidence type="ECO:0000313" key="6">
    <source>
        <dbReference type="Proteomes" id="UP000024533"/>
    </source>
</evidence>
<feature type="repeat" description="ANK" evidence="3">
    <location>
        <begin position="222"/>
        <end position="254"/>
    </location>
</feature>
<dbReference type="OMA" id="DCLMAAC"/>
<evidence type="ECO:0000256" key="3">
    <source>
        <dbReference type="PROSITE-ProRule" id="PRU00023"/>
    </source>
</evidence>
<accession>A0A059J5X7</accession>
<protein>
    <submittedName>
        <fullName evidence="5">Uncharacterized protein</fullName>
    </submittedName>
</protein>
<dbReference type="SMART" id="SM00248">
    <property type="entry name" value="ANK"/>
    <property type="match status" value="8"/>
</dbReference>
<dbReference type="STRING" id="1215338.A0A059J5X7"/>
<dbReference type="InterPro" id="IPR036770">
    <property type="entry name" value="Ankyrin_rpt-contain_sf"/>
</dbReference>